<sequence length="148" mass="16926">MFGITPVDNFDRYIEQRLHDFFDEPASNKQVSKPFKSTHIKPQLALDISELDNAYVIQADLPGIAKEDISVNLEDNVLTVETERRDQRDENNGTIHLTERFYGKMKRSVRLPAQVDPEKTEATLDNGVLKLRVAKSEAAEKRKCIAIR</sequence>
<accession>A0A075AQE5</accession>
<evidence type="ECO:0000313" key="5">
    <source>
        <dbReference type="EMBL" id="EPZ32380.1"/>
    </source>
</evidence>
<evidence type="ECO:0000259" key="4">
    <source>
        <dbReference type="PROSITE" id="PS01031"/>
    </source>
</evidence>
<keyword evidence="6" id="KW-1185">Reference proteome</keyword>
<dbReference type="Pfam" id="PF00011">
    <property type="entry name" value="HSP20"/>
    <property type="match status" value="1"/>
</dbReference>
<dbReference type="STRING" id="988480.A0A075AQE5"/>
<dbReference type="SUPFAM" id="SSF49764">
    <property type="entry name" value="HSP20-like chaperones"/>
    <property type="match status" value="1"/>
</dbReference>
<evidence type="ECO:0000256" key="1">
    <source>
        <dbReference type="ARBA" id="ARBA00023016"/>
    </source>
</evidence>
<evidence type="ECO:0000313" key="6">
    <source>
        <dbReference type="Proteomes" id="UP000030755"/>
    </source>
</evidence>
<comment type="similarity">
    <text evidence="2 3">Belongs to the small heat shock protein (HSP20) family.</text>
</comment>
<name>A0A075AQE5_ROZAC</name>
<feature type="domain" description="SHSP" evidence="4">
    <location>
        <begin position="35"/>
        <end position="148"/>
    </location>
</feature>
<dbReference type="InterPro" id="IPR031107">
    <property type="entry name" value="Small_HSP"/>
</dbReference>
<gene>
    <name evidence="5" type="ORF">O9G_002220</name>
</gene>
<dbReference type="InterPro" id="IPR002068">
    <property type="entry name" value="A-crystallin/Hsp20_dom"/>
</dbReference>
<dbReference type="PROSITE" id="PS01031">
    <property type="entry name" value="SHSP"/>
    <property type="match status" value="1"/>
</dbReference>
<evidence type="ECO:0000256" key="3">
    <source>
        <dbReference type="RuleBase" id="RU003616"/>
    </source>
</evidence>
<keyword evidence="1" id="KW-0346">Stress response</keyword>
<dbReference type="EMBL" id="KE561158">
    <property type="protein sequence ID" value="EPZ32380.1"/>
    <property type="molecule type" value="Genomic_DNA"/>
</dbReference>
<dbReference type="CDD" id="cd06464">
    <property type="entry name" value="ACD_sHsps-like"/>
    <property type="match status" value="1"/>
</dbReference>
<dbReference type="InterPro" id="IPR008978">
    <property type="entry name" value="HSP20-like_chaperone"/>
</dbReference>
<dbReference type="OrthoDB" id="1431247at2759"/>
<organism evidence="5 6">
    <name type="scientific">Rozella allomycis (strain CSF55)</name>
    <dbReference type="NCBI Taxonomy" id="988480"/>
    <lineage>
        <taxon>Eukaryota</taxon>
        <taxon>Fungi</taxon>
        <taxon>Fungi incertae sedis</taxon>
        <taxon>Cryptomycota</taxon>
        <taxon>Cryptomycota incertae sedis</taxon>
        <taxon>Rozella</taxon>
    </lineage>
</organism>
<protein>
    <submittedName>
        <fullName evidence="5">Alpha crystallin/Hsp20 domain-containing protein</fullName>
    </submittedName>
</protein>
<dbReference type="Gene3D" id="2.60.40.790">
    <property type="match status" value="1"/>
</dbReference>
<dbReference type="HOGENOM" id="CLU_046737_12_0_1"/>
<dbReference type="PANTHER" id="PTHR11527">
    <property type="entry name" value="HEAT-SHOCK PROTEIN 20 FAMILY MEMBER"/>
    <property type="match status" value="1"/>
</dbReference>
<evidence type="ECO:0000256" key="2">
    <source>
        <dbReference type="PROSITE-ProRule" id="PRU00285"/>
    </source>
</evidence>
<dbReference type="AlphaFoldDB" id="A0A075AQE5"/>
<reference evidence="5 6" key="1">
    <citation type="journal article" date="2013" name="Curr. Biol.">
        <title>Shared signatures of parasitism and phylogenomics unite Cryptomycota and microsporidia.</title>
        <authorList>
            <person name="James T.Y."/>
            <person name="Pelin A."/>
            <person name="Bonen L."/>
            <person name="Ahrendt S."/>
            <person name="Sain D."/>
            <person name="Corradi N."/>
            <person name="Stajich J.E."/>
        </authorList>
    </citation>
    <scope>NUCLEOTIDE SEQUENCE [LARGE SCALE GENOMIC DNA]</scope>
    <source>
        <strain evidence="5 6">CSF55</strain>
    </source>
</reference>
<dbReference type="Proteomes" id="UP000030755">
    <property type="component" value="Unassembled WGS sequence"/>
</dbReference>
<dbReference type="OMA" id="LMRRNDW"/>
<proteinExistence type="inferred from homology"/>